<evidence type="ECO:0000313" key="5">
    <source>
        <dbReference type="Proteomes" id="UP001356427"/>
    </source>
</evidence>
<dbReference type="Proteomes" id="UP001356427">
    <property type="component" value="Unassembled WGS sequence"/>
</dbReference>
<dbReference type="InterPro" id="IPR016024">
    <property type="entry name" value="ARM-type_fold"/>
</dbReference>
<evidence type="ECO:0000256" key="1">
    <source>
        <dbReference type="ARBA" id="ARBA00001968"/>
    </source>
</evidence>
<gene>
    <name evidence="4" type="ORF">J4Q44_G00048790</name>
</gene>
<dbReference type="SUPFAM" id="SSF48371">
    <property type="entry name" value="ARM repeat"/>
    <property type="match status" value="1"/>
</dbReference>
<evidence type="ECO:0000313" key="4">
    <source>
        <dbReference type="EMBL" id="KAK6325537.1"/>
    </source>
</evidence>
<sequence>MRRLNNTTRCFTEVKSPVESDVIMAFCPIVSRAGTDIEAALQQIPTGKYVILVVLHHTFSPDFTVPDSSRLVTRSDVKLTVDCLFHESQGGLLDCPRNDAAVRTILKRLNIQPKIGAEEWISIPEQGDSGYPLKTWLLTPLTNPQTDRERRYNDAHSRTRSVVERAIGQLKCRWCCLDRTGGMLLYRPDKVCRIILACGVLHNVAHRHGIPLEALPLLVGVIQSPDSKVKENVNATEICISAVGKVMRFRPECANVNEILPHWLSWLPLNEDKEEAVHTFDFLCDLIESFTFS</sequence>
<evidence type="ECO:0000259" key="3">
    <source>
        <dbReference type="Pfam" id="PF13359"/>
    </source>
</evidence>
<keyword evidence="2" id="KW-0479">Metal-binding</keyword>
<proteinExistence type="predicted"/>
<dbReference type="AlphaFoldDB" id="A0AAN8RFF8"/>
<keyword evidence="5" id="KW-1185">Reference proteome</keyword>
<dbReference type="InterPro" id="IPR027806">
    <property type="entry name" value="HARBI1_dom"/>
</dbReference>
<dbReference type="InterPro" id="IPR011989">
    <property type="entry name" value="ARM-like"/>
</dbReference>
<dbReference type="GO" id="GO:0046872">
    <property type="term" value="F:metal ion binding"/>
    <property type="evidence" value="ECO:0007669"/>
    <property type="project" value="UniProtKB-KW"/>
</dbReference>
<comment type="cofactor">
    <cofactor evidence="1">
        <name>a divalent metal cation</name>
        <dbReference type="ChEBI" id="CHEBI:60240"/>
    </cofactor>
</comment>
<dbReference type="Gene3D" id="1.25.10.10">
    <property type="entry name" value="Leucine-rich Repeat Variant"/>
    <property type="match status" value="1"/>
</dbReference>
<evidence type="ECO:0000256" key="2">
    <source>
        <dbReference type="ARBA" id="ARBA00022723"/>
    </source>
</evidence>
<dbReference type="EMBL" id="JAGTTL010000003">
    <property type="protein sequence ID" value="KAK6325537.1"/>
    <property type="molecule type" value="Genomic_DNA"/>
</dbReference>
<name>A0AAN8RFF8_9TELE</name>
<dbReference type="Pfam" id="PF13359">
    <property type="entry name" value="DDE_Tnp_4"/>
    <property type="match status" value="1"/>
</dbReference>
<comment type="caution">
    <text evidence="4">The sequence shown here is derived from an EMBL/GenBank/DDBJ whole genome shotgun (WGS) entry which is preliminary data.</text>
</comment>
<organism evidence="4 5">
    <name type="scientific">Coregonus suidteri</name>
    <dbReference type="NCBI Taxonomy" id="861788"/>
    <lineage>
        <taxon>Eukaryota</taxon>
        <taxon>Metazoa</taxon>
        <taxon>Chordata</taxon>
        <taxon>Craniata</taxon>
        <taxon>Vertebrata</taxon>
        <taxon>Euteleostomi</taxon>
        <taxon>Actinopterygii</taxon>
        <taxon>Neopterygii</taxon>
        <taxon>Teleostei</taxon>
        <taxon>Protacanthopterygii</taxon>
        <taxon>Salmoniformes</taxon>
        <taxon>Salmonidae</taxon>
        <taxon>Coregoninae</taxon>
        <taxon>Coregonus</taxon>
    </lineage>
</organism>
<protein>
    <recommendedName>
        <fullName evidence="3">DDE Tnp4 domain-containing protein</fullName>
    </recommendedName>
</protein>
<reference evidence="4 5" key="1">
    <citation type="submission" date="2021-04" db="EMBL/GenBank/DDBJ databases">
        <authorList>
            <person name="De Guttry C."/>
            <person name="Zahm M."/>
            <person name="Klopp C."/>
            <person name="Cabau C."/>
            <person name="Louis A."/>
            <person name="Berthelot C."/>
            <person name="Parey E."/>
            <person name="Roest Crollius H."/>
            <person name="Montfort J."/>
            <person name="Robinson-Rechavi M."/>
            <person name="Bucao C."/>
            <person name="Bouchez O."/>
            <person name="Gislard M."/>
            <person name="Lluch J."/>
            <person name="Milhes M."/>
            <person name="Lampietro C."/>
            <person name="Lopez Roques C."/>
            <person name="Donnadieu C."/>
            <person name="Braasch I."/>
            <person name="Desvignes T."/>
            <person name="Postlethwait J."/>
            <person name="Bobe J."/>
            <person name="Wedekind C."/>
            <person name="Guiguen Y."/>
        </authorList>
    </citation>
    <scope>NUCLEOTIDE SEQUENCE [LARGE SCALE GENOMIC DNA]</scope>
    <source>
        <strain evidence="4">Cs_M1</strain>
        <tissue evidence="4">Blood</tissue>
    </source>
</reference>
<dbReference type="PANTHER" id="PTHR34488">
    <property type="entry name" value="SI:CH211-245H14.1-RELATED"/>
    <property type="match status" value="1"/>
</dbReference>
<feature type="domain" description="DDE Tnp4" evidence="3">
    <location>
        <begin position="127"/>
        <end position="203"/>
    </location>
</feature>
<dbReference type="PANTHER" id="PTHR34488:SF1">
    <property type="entry name" value="SI:CH211-245H14.1-RELATED"/>
    <property type="match status" value="1"/>
</dbReference>
<accession>A0AAN8RFF8</accession>